<name>A0A1I7LB20_9BACL</name>
<reference evidence="3" key="1">
    <citation type="submission" date="2016-10" db="EMBL/GenBank/DDBJ databases">
        <authorList>
            <person name="Varghese N."/>
        </authorList>
    </citation>
    <scope>NUCLEOTIDE SEQUENCE [LARGE SCALE GENOMIC DNA]</scope>
    <source>
        <strain evidence="3">DSM 17980</strain>
    </source>
</reference>
<gene>
    <name evidence="2" type="ORF">SAMN05421543_1322</name>
</gene>
<evidence type="ECO:0000313" key="2">
    <source>
        <dbReference type="EMBL" id="SFV06885.1"/>
    </source>
</evidence>
<feature type="domain" description="Spore germination protein N-terminal" evidence="1">
    <location>
        <begin position="20"/>
        <end position="59"/>
    </location>
</feature>
<dbReference type="EMBL" id="FPBV01000032">
    <property type="protein sequence ID" value="SFV06885.1"/>
    <property type="molecule type" value="Genomic_DNA"/>
</dbReference>
<protein>
    <recommendedName>
        <fullName evidence="1">Spore germination protein N-terminal domain-containing protein</fullName>
    </recommendedName>
</protein>
<keyword evidence="3" id="KW-1185">Reference proteome</keyword>
<dbReference type="InterPro" id="IPR057336">
    <property type="entry name" value="GerAC_N"/>
</dbReference>
<evidence type="ECO:0000313" key="3">
    <source>
        <dbReference type="Proteomes" id="UP000183508"/>
    </source>
</evidence>
<organism evidence="2 3">
    <name type="scientific">Alicyclobacillus macrosporangiidus</name>
    <dbReference type="NCBI Taxonomy" id="392015"/>
    <lineage>
        <taxon>Bacteria</taxon>
        <taxon>Bacillati</taxon>
        <taxon>Bacillota</taxon>
        <taxon>Bacilli</taxon>
        <taxon>Bacillales</taxon>
        <taxon>Alicyclobacillaceae</taxon>
        <taxon>Alicyclobacillus</taxon>
    </lineage>
</organism>
<dbReference type="AlphaFoldDB" id="A0A1I7LB20"/>
<proteinExistence type="predicted"/>
<dbReference type="Pfam" id="PF25198">
    <property type="entry name" value="Spore_GerAC_N"/>
    <property type="match status" value="1"/>
</dbReference>
<evidence type="ECO:0000259" key="1">
    <source>
        <dbReference type="Pfam" id="PF25198"/>
    </source>
</evidence>
<sequence>MGRGRRWPWVWLCAPLWLSQVEDMMVVTGIAIDSAEQGQLSVTLDIVNPEQRPSQEEQGAVHVLGGT</sequence>
<dbReference type="STRING" id="392015.SAMN05421543_1322"/>
<dbReference type="Proteomes" id="UP000183508">
    <property type="component" value="Unassembled WGS sequence"/>
</dbReference>
<accession>A0A1I7LB20</accession>